<feature type="transmembrane region" description="Helical" evidence="1">
    <location>
        <begin position="136"/>
        <end position="154"/>
    </location>
</feature>
<reference evidence="2 3" key="1">
    <citation type="submission" date="2021-09" db="EMBL/GenBank/DDBJ databases">
        <title>Whole genome sequence of Nocardioides sp. GBK3QG-3.</title>
        <authorList>
            <person name="Tuo L."/>
        </authorList>
    </citation>
    <scope>NUCLEOTIDE SEQUENCE [LARGE SCALE GENOMIC DNA]</scope>
    <source>
        <strain evidence="2 3">GBK3QG-3</strain>
    </source>
</reference>
<protein>
    <submittedName>
        <fullName evidence="2">Uncharacterized protein</fullName>
    </submittedName>
</protein>
<comment type="caution">
    <text evidence="2">The sequence shown here is derived from an EMBL/GenBank/DDBJ whole genome shotgun (WGS) entry which is preliminary data.</text>
</comment>
<proteinExistence type="predicted"/>
<dbReference type="Proteomes" id="UP000780875">
    <property type="component" value="Unassembled WGS sequence"/>
</dbReference>
<keyword evidence="1" id="KW-0472">Membrane</keyword>
<feature type="transmembrane region" description="Helical" evidence="1">
    <location>
        <begin position="107"/>
        <end position="124"/>
    </location>
</feature>
<keyword evidence="3" id="KW-1185">Reference proteome</keyword>
<sequence>MHLSAYPRWLALTALAYAVLHHLGLLPDGLGAGPDDTRIADWLDLLVPWLVLVPAALTLRAAPADERTWWIFGAGALAYASGHGIHLAGNSVGNADPGETAHLWDEVVGHTIWYAGVTLVLVALARTMRGRERPGVVGYLLALAVGLTWASNAVGGGTEVLSLLVALAAAAWGWRHRRELGVVLLVGFAPAAVVLVAVGVAALG</sequence>
<feature type="transmembrane region" description="Helical" evidence="1">
    <location>
        <begin position="69"/>
        <end position="87"/>
    </location>
</feature>
<name>A0ABS7U8B7_9ACTN</name>
<keyword evidence="1" id="KW-0812">Transmembrane</keyword>
<evidence type="ECO:0000313" key="3">
    <source>
        <dbReference type="Proteomes" id="UP000780875"/>
    </source>
</evidence>
<feature type="transmembrane region" description="Helical" evidence="1">
    <location>
        <begin position="160"/>
        <end position="175"/>
    </location>
</feature>
<gene>
    <name evidence="2" type="ORF">K8U61_03065</name>
</gene>
<evidence type="ECO:0000256" key="1">
    <source>
        <dbReference type="SAM" id="Phobius"/>
    </source>
</evidence>
<keyword evidence="1" id="KW-1133">Transmembrane helix</keyword>
<feature type="transmembrane region" description="Helical" evidence="1">
    <location>
        <begin position="42"/>
        <end position="62"/>
    </location>
</feature>
<organism evidence="2 3">
    <name type="scientific">Nocardioides mangrovi</name>
    <dbReference type="NCBI Taxonomy" id="2874580"/>
    <lineage>
        <taxon>Bacteria</taxon>
        <taxon>Bacillati</taxon>
        <taxon>Actinomycetota</taxon>
        <taxon>Actinomycetes</taxon>
        <taxon>Propionibacteriales</taxon>
        <taxon>Nocardioidaceae</taxon>
        <taxon>Nocardioides</taxon>
    </lineage>
</organism>
<accession>A0ABS7U8B7</accession>
<feature type="transmembrane region" description="Helical" evidence="1">
    <location>
        <begin position="182"/>
        <end position="203"/>
    </location>
</feature>
<dbReference type="EMBL" id="JAIQZJ010000001">
    <property type="protein sequence ID" value="MBZ5737130.1"/>
    <property type="molecule type" value="Genomic_DNA"/>
</dbReference>
<dbReference type="RefSeq" id="WP_224121490.1">
    <property type="nucleotide sequence ID" value="NZ_JAIQZJ010000001.1"/>
</dbReference>
<evidence type="ECO:0000313" key="2">
    <source>
        <dbReference type="EMBL" id="MBZ5737130.1"/>
    </source>
</evidence>